<name>X0V3V0_9ZZZZ</name>
<proteinExistence type="predicted"/>
<evidence type="ECO:0000313" key="1">
    <source>
        <dbReference type="EMBL" id="GAG06047.1"/>
    </source>
</evidence>
<reference evidence="1" key="1">
    <citation type="journal article" date="2014" name="Front. Microbiol.">
        <title>High frequency of phylogenetically diverse reductive dehalogenase-homologous genes in deep subseafloor sedimentary metagenomes.</title>
        <authorList>
            <person name="Kawai M."/>
            <person name="Futagami T."/>
            <person name="Toyoda A."/>
            <person name="Takaki Y."/>
            <person name="Nishi S."/>
            <person name="Hori S."/>
            <person name="Arai W."/>
            <person name="Tsubouchi T."/>
            <person name="Morono Y."/>
            <person name="Uchiyama I."/>
            <person name="Ito T."/>
            <person name="Fujiyama A."/>
            <person name="Inagaki F."/>
            <person name="Takami H."/>
        </authorList>
    </citation>
    <scope>NUCLEOTIDE SEQUENCE</scope>
    <source>
        <strain evidence="1">Expedition CK06-06</strain>
    </source>
</reference>
<sequence length="74" mass="8045">DDVLDEVTQIYFERRRVLTDLDRTGVAGPEAALLAARASELGAGLDAWTGGWFSRRTRAAAREPSGPDTPQSKE</sequence>
<protein>
    <submittedName>
        <fullName evidence="1">Uncharacterized protein</fullName>
    </submittedName>
</protein>
<organism evidence="1">
    <name type="scientific">marine sediment metagenome</name>
    <dbReference type="NCBI Taxonomy" id="412755"/>
    <lineage>
        <taxon>unclassified sequences</taxon>
        <taxon>metagenomes</taxon>
        <taxon>ecological metagenomes</taxon>
    </lineage>
</organism>
<dbReference type="AlphaFoldDB" id="X0V3V0"/>
<feature type="non-terminal residue" evidence="1">
    <location>
        <position position="1"/>
    </location>
</feature>
<dbReference type="EMBL" id="BARS01028232">
    <property type="protein sequence ID" value="GAG06047.1"/>
    <property type="molecule type" value="Genomic_DNA"/>
</dbReference>
<accession>X0V3V0</accession>
<comment type="caution">
    <text evidence="1">The sequence shown here is derived from an EMBL/GenBank/DDBJ whole genome shotgun (WGS) entry which is preliminary data.</text>
</comment>
<gene>
    <name evidence="1" type="ORF">S01H1_44269</name>
</gene>